<evidence type="ECO:0000256" key="4">
    <source>
        <dbReference type="ARBA" id="ARBA00022719"/>
    </source>
</evidence>
<dbReference type="AlphaFoldDB" id="A0A512BP71"/>
<evidence type="ECO:0000256" key="2">
    <source>
        <dbReference type="ARBA" id="ARBA00006214"/>
    </source>
</evidence>
<feature type="domain" description="Vitamin K epoxide reductase" evidence="13">
    <location>
        <begin position="526"/>
        <end position="660"/>
    </location>
</feature>
<feature type="transmembrane region" description="Helical" evidence="10">
    <location>
        <begin position="726"/>
        <end position="745"/>
    </location>
</feature>
<dbReference type="PANTHER" id="PTHR43245">
    <property type="entry name" value="BIFUNCTIONAL POLYMYXIN RESISTANCE PROTEIN ARNA"/>
    <property type="match status" value="1"/>
</dbReference>
<comment type="similarity">
    <text evidence="2">Belongs to the VKOR family.</text>
</comment>
<evidence type="ECO:0000259" key="11">
    <source>
        <dbReference type="Pfam" id="PF01370"/>
    </source>
</evidence>
<evidence type="ECO:0000256" key="10">
    <source>
        <dbReference type="SAM" id="Phobius"/>
    </source>
</evidence>
<dbReference type="InterPro" id="IPR012932">
    <property type="entry name" value="VKOR"/>
</dbReference>
<dbReference type="GO" id="GO:0016491">
    <property type="term" value="F:oxidoreductase activity"/>
    <property type="evidence" value="ECO:0007669"/>
    <property type="project" value="UniProtKB-KW"/>
</dbReference>
<evidence type="ECO:0000256" key="3">
    <source>
        <dbReference type="ARBA" id="ARBA00022692"/>
    </source>
</evidence>
<sequence length="834" mass="91213">MHGSHLLTSSADQRPIVLITGATGNLGRSLGRVFGRDYRTVGLDRVAEGSDFPVIPVDFTSDASMELAFRKFRDAFGVRIASVIHLVAYFDFTGEDHPLYQSVTVEGTRRLLRALQGFEVEQFIYASTMLVHAPCRPGERIDERQPIDPRWAYPRSKAAAEDVIRREHGPIPYVILRLAGVYDGHTTVPTMAQQMARVYERNFQSHFYSGSTLVGQSMLHRADMLDAFRRTVDRRAALPPSAEILIGEPDAMGYEALQDELGRLLHGEDNWPTLRLPKVVAAAGAWAQDELEPVIPDLIDGGEEPFIKPFMIAMADDHYALDIGRARELLGWEPRHRLKDELPGLAAALKADPAGWYKANGVTPPAWLSEAADLGRNPEELSTRHTAKIESEHRANRWAHFANMGLGTWLITQPVLIDVPEPLLRWSEFLLGCALVVFAAAALSWRAQWARWICAGIGAAVMAMPFLFSTQSAAAYLSDTLVGFLIFGFAVCTKPEPGSSAVAALTGPVVPPGWSYNPSSWVQRLPIIILALVGLYVSRYLAAYQLGHVPDVWDPFFSGSPSDPQNGTEEIITSPLSTAWPVSDAALGGYTYLLEILTGLVGSRCRWRTMPWLVILFGLMIAPLGVISIVFIIIQPIVIGTWSIIALIGAAAILVQIPYSLDEMIATFQFMRRRMKRGRNALRVFLLGDTDDMDETRVSDPKADEFDRPPGAVIKDMVGGGVSLPWNLALSGLVGLSLLFTRVTLGAEGGMANSDHLIGSLVLTVISLAAAEVARPLRFLNIPLGLALFATPFIYGASMTATVASVACGAALVALSIRRGPIRQQYGSWSRLVV</sequence>
<feature type="transmembrane region" description="Helical" evidence="10">
    <location>
        <begin position="612"/>
        <end position="634"/>
    </location>
</feature>
<dbReference type="Pfam" id="PF03779">
    <property type="entry name" value="SPW"/>
    <property type="match status" value="1"/>
</dbReference>
<dbReference type="Pfam" id="PF01370">
    <property type="entry name" value="Epimerase"/>
    <property type="match status" value="1"/>
</dbReference>
<dbReference type="Gene3D" id="1.20.1440.130">
    <property type="entry name" value="VKOR domain"/>
    <property type="match status" value="1"/>
</dbReference>
<dbReference type="GO" id="GO:0048038">
    <property type="term" value="F:quinone binding"/>
    <property type="evidence" value="ECO:0007669"/>
    <property type="project" value="UniProtKB-KW"/>
</dbReference>
<keyword evidence="4" id="KW-0874">Quinone</keyword>
<protein>
    <recommendedName>
        <fullName evidence="16">DNA polymerase III subunit epsilon</fullName>
    </recommendedName>
</protein>
<evidence type="ECO:0008006" key="16">
    <source>
        <dbReference type="Google" id="ProtNLM"/>
    </source>
</evidence>
<evidence type="ECO:0000256" key="9">
    <source>
        <dbReference type="ARBA" id="ARBA00023284"/>
    </source>
</evidence>
<name>A0A512BP71_9HYPH</name>
<evidence type="ECO:0000256" key="1">
    <source>
        <dbReference type="ARBA" id="ARBA00004141"/>
    </source>
</evidence>
<dbReference type="InterPro" id="IPR038354">
    <property type="entry name" value="VKOR_sf"/>
</dbReference>
<dbReference type="EMBL" id="BJYU01000015">
    <property type="protein sequence ID" value="GEO13677.1"/>
    <property type="molecule type" value="Genomic_DNA"/>
</dbReference>
<feature type="transmembrane region" description="Helical" evidence="10">
    <location>
        <begin position="423"/>
        <end position="442"/>
    </location>
</feature>
<evidence type="ECO:0000256" key="6">
    <source>
        <dbReference type="ARBA" id="ARBA00023002"/>
    </source>
</evidence>
<dbReference type="CDD" id="cd12919">
    <property type="entry name" value="VKOR_2"/>
    <property type="match status" value="1"/>
</dbReference>
<evidence type="ECO:0000256" key="8">
    <source>
        <dbReference type="ARBA" id="ARBA00023157"/>
    </source>
</evidence>
<keyword evidence="5 10" id="KW-1133">Transmembrane helix</keyword>
<evidence type="ECO:0000313" key="15">
    <source>
        <dbReference type="Proteomes" id="UP000321085"/>
    </source>
</evidence>
<keyword evidence="8" id="KW-1015">Disulfide bond</keyword>
<reference evidence="14 15" key="1">
    <citation type="submission" date="2019-07" db="EMBL/GenBank/DDBJ databases">
        <title>Whole genome shotgun sequence of Microvirga aerophila NBRC 106136.</title>
        <authorList>
            <person name="Hosoyama A."/>
            <person name="Uohara A."/>
            <person name="Ohji S."/>
            <person name="Ichikawa N."/>
        </authorList>
    </citation>
    <scope>NUCLEOTIDE SEQUENCE [LARGE SCALE GENOMIC DNA]</scope>
    <source>
        <strain evidence="14 15">NBRC 106136</strain>
    </source>
</reference>
<evidence type="ECO:0000256" key="7">
    <source>
        <dbReference type="ARBA" id="ARBA00023136"/>
    </source>
</evidence>
<keyword evidence="6" id="KW-0560">Oxidoreductase</keyword>
<dbReference type="InterPro" id="IPR005530">
    <property type="entry name" value="SPW"/>
</dbReference>
<evidence type="ECO:0000259" key="13">
    <source>
        <dbReference type="Pfam" id="PF07884"/>
    </source>
</evidence>
<feature type="transmembrane region" description="Helical" evidence="10">
    <location>
        <begin position="641"/>
        <end position="661"/>
    </location>
</feature>
<dbReference type="InterPro" id="IPR001509">
    <property type="entry name" value="Epimerase_deHydtase"/>
</dbReference>
<feature type="domain" description="NAD-dependent epimerase/dehydratase" evidence="11">
    <location>
        <begin position="17"/>
        <end position="234"/>
    </location>
</feature>
<gene>
    <name evidence="14" type="ORF">MAE02_13730</name>
</gene>
<organism evidence="14 15">
    <name type="scientific">Microvirga aerophila</name>
    <dbReference type="NCBI Taxonomy" id="670291"/>
    <lineage>
        <taxon>Bacteria</taxon>
        <taxon>Pseudomonadati</taxon>
        <taxon>Pseudomonadota</taxon>
        <taxon>Alphaproteobacteria</taxon>
        <taxon>Hyphomicrobiales</taxon>
        <taxon>Methylobacteriaceae</taxon>
        <taxon>Microvirga</taxon>
    </lineage>
</organism>
<feature type="transmembrane region" description="Helical" evidence="10">
    <location>
        <begin position="794"/>
        <end position="815"/>
    </location>
</feature>
<keyword evidence="7 10" id="KW-0472">Membrane</keyword>
<keyword evidence="15" id="KW-1185">Reference proteome</keyword>
<keyword evidence="9" id="KW-0676">Redox-active center</keyword>
<evidence type="ECO:0000256" key="5">
    <source>
        <dbReference type="ARBA" id="ARBA00022989"/>
    </source>
</evidence>
<dbReference type="SUPFAM" id="SSF51735">
    <property type="entry name" value="NAD(P)-binding Rossmann-fold domains"/>
    <property type="match status" value="1"/>
</dbReference>
<dbReference type="Gene3D" id="3.40.50.720">
    <property type="entry name" value="NAD(P)-binding Rossmann-like Domain"/>
    <property type="match status" value="1"/>
</dbReference>
<dbReference type="Proteomes" id="UP000321085">
    <property type="component" value="Unassembled WGS sequence"/>
</dbReference>
<comment type="caution">
    <text evidence="14">The sequence shown here is derived from an EMBL/GenBank/DDBJ whole genome shotgun (WGS) entry which is preliminary data.</text>
</comment>
<dbReference type="Pfam" id="PF07884">
    <property type="entry name" value="VKOR"/>
    <property type="match status" value="1"/>
</dbReference>
<accession>A0A512BP71</accession>
<proteinExistence type="inferred from homology"/>
<dbReference type="GO" id="GO:0016020">
    <property type="term" value="C:membrane"/>
    <property type="evidence" value="ECO:0007669"/>
    <property type="project" value="UniProtKB-SubCell"/>
</dbReference>
<keyword evidence="3 10" id="KW-0812">Transmembrane</keyword>
<evidence type="ECO:0000313" key="14">
    <source>
        <dbReference type="EMBL" id="GEO13677.1"/>
    </source>
</evidence>
<feature type="transmembrane region" description="Helical" evidence="10">
    <location>
        <begin position="525"/>
        <end position="546"/>
    </location>
</feature>
<feature type="transmembrane region" description="Helical" evidence="10">
    <location>
        <begin position="449"/>
        <end position="468"/>
    </location>
</feature>
<dbReference type="InterPro" id="IPR050177">
    <property type="entry name" value="Lipid_A_modif_metabolic_enz"/>
</dbReference>
<comment type="subcellular location">
    <subcellularLocation>
        <location evidence="1">Membrane</location>
        <topology evidence="1">Multi-pass membrane protein</topology>
    </subcellularLocation>
</comment>
<evidence type="ECO:0000259" key="12">
    <source>
        <dbReference type="Pfam" id="PF03779"/>
    </source>
</evidence>
<feature type="domain" description="SPW repeat-containing integral membrane" evidence="12">
    <location>
        <begin position="398"/>
        <end position="490"/>
    </location>
</feature>
<dbReference type="InterPro" id="IPR036291">
    <property type="entry name" value="NAD(P)-bd_dom_sf"/>
</dbReference>